<feature type="domain" description="RNA polymerase sigma factor 70 region 4 type 2" evidence="6">
    <location>
        <begin position="111"/>
        <end position="161"/>
    </location>
</feature>
<dbReference type="SUPFAM" id="SSF88946">
    <property type="entry name" value="Sigma2 domain of RNA polymerase sigma factors"/>
    <property type="match status" value="1"/>
</dbReference>
<dbReference type="PANTHER" id="PTHR43133:SF46">
    <property type="entry name" value="RNA POLYMERASE SIGMA-70 FACTOR ECF SUBFAMILY"/>
    <property type="match status" value="1"/>
</dbReference>
<protein>
    <submittedName>
        <fullName evidence="7">DNA-directed RNA polymerase sigma-70 factor</fullName>
    </submittedName>
</protein>
<evidence type="ECO:0000256" key="2">
    <source>
        <dbReference type="ARBA" id="ARBA00023015"/>
    </source>
</evidence>
<dbReference type="InterPro" id="IPR036388">
    <property type="entry name" value="WH-like_DNA-bd_sf"/>
</dbReference>
<evidence type="ECO:0000256" key="3">
    <source>
        <dbReference type="ARBA" id="ARBA00023082"/>
    </source>
</evidence>
<evidence type="ECO:0000256" key="4">
    <source>
        <dbReference type="ARBA" id="ARBA00023163"/>
    </source>
</evidence>
<feature type="domain" description="RNA polymerase sigma-70 region 2" evidence="5">
    <location>
        <begin position="16"/>
        <end position="78"/>
    </location>
</feature>
<evidence type="ECO:0000259" key="5">
    <source>
        <dbReference type="Pfam" id="PF04542"/>
    </source>
</evidence>
<keyword evidence="3" id="KW-0731">Sigma factor</keyword>
<proteinExistence type="inferred from homology"/>
<dbReference type="EMBL" id="BLJN01000004">
    <property type="protein sequence ID" value="GFE82096.1"/>
    <property type="molecule type" value="Genomic_DNA"/>
</dbReference>
<dbReference type="InterPro" id="IPR013249">
    <property type="entry name" value="RNA_pol_sigma70_r4_t2"/>
</dbReference>
<dbReference type="GO" id="GO:0006352">
    <property type="term" value="P:DNA-templated transcription initiation"/>
    <property type="evidence" value="ECO:0007669"/>
    <property type="project" value="InterPro"/>
</dbReference>
<gene>
    <name evidence="7" type="ORF">GCM10011487_40960</name>
</gene>
<keyword evidence="2" id="KW-0805">Transcription regulation</keyword>
<dbReference type="Gene3D" id="1.10.10.10">
    <property type="entry name" value="Winged helix-like DNA-binding domain superfamily/Winged helix DNA-binding domain"/>
    <property type="match status" value="1"/>
</dbReference>
<dbReference type="InterPro" id="IPR013325">
    <property type="entry name" value="RNA_pol_sigma_r2"/>
</dbReference>
<comment type="caution">
    <text evidence="7">The sequence shown here is derived from an EMBL/GenBank/DDBJ whole genome shotgun (WGS) entry which is preliminary data.</text>
</comment>
<evidence type="ECO:0000313" key="7">
    <source>
        <dbReference type="EMBL" id="GFE82096.1"/>
    </source>
</evidence>
<dbReference type="Pfam" id="PF08281">
    <property type="entry name" value="Sigma70_r4_2"/>
    <property type="match status" value="1"/>
</dbReference>
<keyword evidence="7" id="KW-0240">DNA-directed RNA polymerase</keyword>
<dbReference type="AlphaFoldDB" id="A0A829YHR9"/>
<dbReference type="GO" id="GO:0000428">
    <property type="term" value="C:DNA-directed RNA polymerase complex"/>
    <property type="evidence" value="ECO:0007669"/>
    <property type="project" value="UniProtKB-KW"/>
</dbReference>
<keyword evidence="4" id="KW-0804">Transcription</keyword>
<dbReference type="InterPro" id="IPR013324">
    <property type="entry name" value="RNA_pol_sigma_r3/r4-like"/>
</dbReference>
<dbReference type="GO" id="GO:0003677">
    <property type="term" value="F:DNA binding"/>
    <property type="evidence" value="ECO:0007669"/>
    <property type="project" value="InterPro"/>
</dbReference>
<evidence type="ECO:0000259" key="6">
    <source>
        <dbReference type="Pfam" id="PF08281"/>
    </source>
</evidence>
<dbReference type="NCBIfam" id="TIGR02937">
    <property type="entry name" value="sigma70-ECF"/>
    <property type="match status" value="1"/>
</dbReference>
<name>A0A829YHR9_9GAMM</name>
<dbReference type="GO" id="GO:0016987">
    <property type="term" value="F:sigma factor activity"/>
    <property type="evidence" value="ECO:0007669"/>
    <property type="project" value="UniProtKB-KW"/>
</dbReference>
<dbReference type="Pfam" id="PF04542">
    <property type="entry name" value="Sigma70_r2"/>
    <property type="match status" value="1"/>
</dbReference>
<dbReference type="PANTHER" id="PTHR43133">
    <property type="entry name" value="RNA POLYMERASE ECF-TYPE SIGMA FACTO"/>
    <property type="match status" value="1"/>
</dbReference>
<accession>A0A829YHR9</accession>
<dbReference type="InterPro" id="IPR014284">
    <property type="entry name" value="RNA_pol_sigma-70_dom"/>
</dbReference>
<dbReference type="Proteomes" id="UP000445000">
    <property type="component" value="Unassembled WGS sequence"/>
</dbReference>
<evidence type="ECO:0000256" key="1">
    <source>
        <dbReference type="ARBA" id="ARBA00010641"/>
    </source>
</evidence>
<keyword evidence="8" id="KW-1185">Reference proteome</keyword>
<dbReference type="InterPro" id="IPR007627">
    <property type="entry name" value="RNA_pol_sigma70_r2"/>
</dbReference>
<dbReference type="Gene3D" id="1.10.1740.10">
    <property type="match status" value="1"/>
</dbReference>
<sequence length="179" mass="21129">MTPTSDSPTETFIKLFAESRHALLQYIRRFVRSSETAKEIVQEAFLRTYRERESIVTLRAFLFSTARNLAANEIRHRRTVERDIVESADESRLDAEYESLESGLLRDERNRLLEQAIDRLPPQCRAAFTLRVFHECSYREVADRLGISVKTVEKHISHGMRETNRYLKIQYRATRRRHG</sequence>
<dbReference type="SUPFAM" id="SSF88659">
    <property type="entry name" value="Sigma3 and sigma4 domains of RNA polymerase sigma factors"/>
    <property type="match status" value="1"/>
</dbReference>
<organism evidence="7 8">
    <name type="scientific">Steroidobacter agaridevorans</name>
    <dbReference type="NCBI Taxonomy" id="2695856"/>
    <lineage>
        <taxon>Bacteria</taxon>
        <taxon>Pseudomonadati</taxon>
        <taxon>Pseudomonadota</taxon>
        <taxon>Gammaproteobacteria</taxon>
        <taxon>Steroidobacterales</taxon>
        <taxon>Steroidobacteraceae</taxon>
        <taxon>Steroidobacter</taxon>
    </lineage>
</organism>
<reference evidence="8" key="1">
    <citation type="submission" date="2020-01" db="EMBL/GenBank/DDBJ databases">
        <title>'Steroidobacter agaridevorans' sp. nov., agar-degrading bacteria isolated from rhizosphere soils.</title>
        <authorList>
            <person name="Ikenaga M."/>
            <person name="Kataoka M."/>
            <person name="Murouchi A."/>
            <person name="Katsuragi S."/>
            <person name="Sakai M."/>
        </authorList>
    </citation>
    <scope>NUCLEOTIDE SEQUENCE [LARGE SCALE GENOMIC DNA]</scope>
    <source>
        <strain evidence="8">YU21-B</strain>
    </source>
</reference>
<evidence type="ECO:0000313" key="8">
    <source>
        <dbReference type="Proteomes" id="UP000445000"/>
    </source>
</evidence>
<dbReference type="InterPro" id="IPR039425">
    <property type="entry name" value="RNA_pol_sigma-70-like"/>
</dbReference>
<comment type="similarity">
    <text evidence="1">Belongs to the sigma-70 factor family. ECF subfamily.</text>
</comment>